<dbReference type="AlphaFoldDB" id="A0A4V5NBQ8"/>
<evidence type="ECO:0000313" key="3">
    <source>
        <dbReference type="Proteomes" id="UP000310066"/>
    </source>
</evidence>
<keyword evidence="1" id="KW-0732">Signal</keyword>
<name>A0A4V5NBQ8_9PEZI</name>
<sequence>MNVTDLLKLFVVYALRQGAIAGATSAEEAVYARQRFDYTKGADSRQLAAALDEAAATSGVAERLRPMDIRRGAAKDAGALKAGPSLSNASAALNHSSKSTELGITKRYMGPNPTSTFSDRLWLPDHIMGIKAVDTRTVAGVTPRSVTSAMLNEYINRSVPRPGSAHQR</sequence>
<proteinExistence type="predicted"/>
<organism evidence="2 3">
    <name type="scientific">Friedmanniomyces endolithicus</name>
    <dbReference type="NCBI Taxonomy" id="329885"/>
    <lineage>
        <taxon>Eukaryota</taxon>
        <taxon>Fungi</taxon>
        <taxon>Dikarya</taxon>
        <taxon>Ascomycota</taxon>
        <taxon>Pezizomycotina</taxon>
        <taxon>Dothideomycetes</taxon>
        <taxon>Dothideomycetidae</taxon>
        <taxon>Mycosphaerellales</taxon>
        <taxon>Teratosphaeriaceae</taxon>
        <taxon>Friedmanniomyces</taxon>
    </lineage>
</organism>
<reference evidence="2 3" key="1">
    <citation type="submission" date="2017-03" db="EMBL/GenBank/DDBJ databases">
        <title>Genomes of endolithic fungi from Antarctica.</title>
        <authorList>
            <person name="Coleine C."/>
            <person name="Masonjones S."/>
            <person name="Stajich J.E."/>
        </authorList>
    </citation>
    <scope>NUCLEOTIDE SEQUENCE [LARGE SCALE GENOMIC DNA]</scope>
    <source>
        <strain evidence="2 3">CCFEE 5311</strain>
    </source>
</reference>
<accession>A0A4V5NBQ8</accession>
<evidence type="ECO:0000313" key="2">
    <source>
        <dbReference type="EMBL" id="TKA46759.1"/>
    </source>
</evidence>
<dbReference type="OrthoDB" id="10371656at2759"/>
<dbReference type="EMBL" id="NAJP01000007">
    <property type="protein sequence ID" value="TKA46759.1"/>
    <property type="molecule type" value="Genomic_DNA"/>
</dbReference>
<dbReference type="Proteomes" id="UP000310066">
    <property type="component" value="Unassembled WGS sequence"/>
</dbReference>
<protein>
    <submittedName>
        <fullName evidence="2">Uncharacterized protein</fullName>
    </submittedName>
</protein>
<feature type="chain" id="PRO_5021007761" evidence="1">
    <location>
        <begin position="22"/>
        <end position="168"/>
    </location>
</feature>
<feature type="signal peptide" evidence="1">
    <location>
        <begin position="1"/>
        <end position="21"/>
    </location>
</feature>
<gene>
    <name evidence="2" type="ORF">B0A54_03715</name>
</gene>
<comment type="caution">
    <text evidence="2">The sequence shown here is derived from an EMBL/GenBank/DDBJ whole genome shotgun (WGS) entry which is preliminary data.</text>
</comment>
<evidence type="ECO:0000256" key="1">
    <source>
        <dbReference type="SAM" id="SignalP"/>
    </source>
</evidence>
<dbReference type="STRING" id="329885.A0A4V5NBQ8"/>